<evidence type="ECO:0000256" key="2">
    <source>
        <dbReference type="ARBA" id="ARBA00023015"/>
    </source>
</evidence>
<dbReference type="InterPro" id="IPR000847">
    <property type="entry name" value="LysR_HTH_N"/>
</dbReference>
<evidence type="ECO:0000256" key="4">
    <source>
        <dbReference type="ARBA" id="ARBA00023163"/>
    </source>
</evidence>
<dbReference type="AlphaFoldDB" id="A0A1E3AUG3"/>
<dbReference type="RefSeq" id="WP_044970110.1">
    <property type="nucleotide sequence ID" value="NZ_DBFYTC010000254.1"/>
</dbReference>
<sequence>MEISLIQEFVILAEVGNYMTAADSLYISQPTLSRHIKKIEDDLGFPLFNRNSRKVELNQAGKLFLPYAKQILSIEQEYTNMFQNLKTEDQYTLNIGTVPMMAPYGITNIFQKFRRTYPDISLIITEMKHHEMILALEENRCDFVFMREISRAEDEFVRIPIKMDCLVAVLPKKHPLANEEKIHLEQLKNEKMLLPVKDSELYKLCVQSCREAGFEPKVSFTSRGTETAIDLVSKQMGVALLMKLPCQFVDAQNRVALVEIEPQIRASVSAAYRPNDKPGTAAKKFLGILQKLTK</sequence>
<dbReference type="Pfam" id="PF03466">
    <property type="entry name" value="LysR_substrate"/>
    <property type="match status" value="1"/>
</dbReference>
<dbReference type="GeneID" id="93303383"/>
<comment type="caution">
    <text evidence="6">The sequence shown here is derived from an EMBL/GenBank/DDBJ whole genome shotgun (WGS) entry which is preliminary data.</text>
</comment>
<dbReference type="Gene3D" id="1.10.10.10">
    <property type="entry name" value="Winged helix-like DNA-binding domain superfamily/Winged helix DNA-binding domain"/>
    <property type="match status" value="1"/>
</dbReference>
<gene>
    <name evidence="6" type="primary">oxyR_1</name>
    <name evidence="6" type="ORF">BEH84_00019</name>
</gene>
<proteinExistence type="inferred from homology"/>
<dbReference type="InterPro" id="IPR036388">
    <property type="entry name" value="WH-like_DNA-bd_sf"/>
</dbReference>
<dbReference type="GO" id="GO:0032993">
    <property type="term" value="C:protein-DNA complex"/>
    <property type="evidence" value="ECO:0007669"/>
    <property type="project" value="TreeGrafter"/>
</dbReference>
<evidence type="ECO:0000256" key="3">
    <source>
        <dbReference type="ARBA" id="ARBA00023125"/>
    </source>
</evidence>
<dbReference type="GO" id="GO:0003700">
    <property type="term" value="F:DNA-binding transcription factor activity"/>
    <property type="evidence" value="ECO:0007669"/>
    <property type="project" value="InterPro"/>
</dbReference>
<dbReference type="PANTHER" id="PTHR30346">
    <property type="entry name" value="TRANSCRIPTIONAL DUAL REGULATOR HCAR-RELATED"/>
    <property type="match status" value="1"/>
</dbReference>
<keyword evidence="3" id="KW-0238">DNA-binding</keyword>
<dbReference type="GO" id="GO:0003677">
    <property type="term" value="F:DNA binding"/>
    <property type="evidence" value="ECO:0007669"/>
    <property type="project" value="UniProtKB-KW"/>
</dbReference>
<evidence type="ECO:0000313" key="6">
    <source>
        <dbReference type="EMBL" id="ODM12312.1"/>
    </source>
</evidence>
<name>A0A1E3AUG3_9FIRM</name>
<dbReference type="InterPro" id="IPR005119">
    <property type="entry name" value="LysR_subst-bd"/>
</dbReference>
<evidence type="ECO:0000313" key="7">
    <source>
        <dbReference type="Proteomes" id="UP000095003"/>
    </source>
</evidence>
<reference evidence="6 7" key="1">
    <citation type="submission" date="2016-07" db="EMBL/GenBank/DDBJ databases">
        <title>Characterization of isolates of Eisenbergiella tayi derived from blood cultures, using whole genome sequencing.</title>
        <authorList>
            <person name="Burdz T."/>
            <person name="Wiebe D."/>
            <person name="Huynh C."/>
            <person name="Bernard K."/>
        </authorList>
    </citation>
    <scope>NUCLEOTIDE SEQUENCE [LARGE SCALE GENOMIC DNA]</scope>
    <source>
        <strain evidence="6 7">NML 120489</strain>
    </source>
</reference>
<dbReference type="PANTHER" id="PTHR30346:SF0">
    <property type="entry name" value="HCA OPERON TRANSCRIPTIONAL ACTIVATOR HCAR"/>
    <property type="match status" value="1"/>
</dbReference>
<organism evidence="6 7">
    <name type="scientific">Eisenbergiella tayi</name>
    <dbReference type="NCBI Taxonomy" id="1432052"/>
    <lineage>
        <taxon>Bacteria</taxon>
        <taxon>Bacillati</taxon>
        <taxon>Bacillota</taxon>
        <taxon>Clostridia</taxon>
        <taxon>Lachnospirales</taxon>
        <taxon>Lachnospiraceae</taxon>
        <taxon>Eisenbergiella</taxon>
    </lineage>
</organism>
<dbReference type="InterPro" id="IPR036390">
    <property type="entry name" value="WH_DNA-bd_sf"/>
</dbReference>
<dbReference type="SUPFAM" id="SSF46785">
    <property type="entry name" value="Winged helix' DNA-binding domain"/>
    <property type="match status" value="1"/>
</dbReference>
<dbReference type="SUPFAM" id="SSF53850">
    <property type="entry name" value="Periplasmic binding protein-like II"/>
    <property type="match status" value="1"/>
</dbReference>
<accession>A0A1E3AUG3</accession>
<dbReference type="FunFam" id="1.10.10.10:FF:000001">
    <property type="entry name" value="LysR family transcriptional regulator"/>
    <property type="match status" value="1"/>
</dbReference>
<dbReference type="Pfam" id="PF00126">
    <property type="entry name" value="HTH_1"/>
    <property type="match status" value="1"/>
</dbReference>
<feature type="domain" description="HTH lysR-type" evidence="5">
    <location>
        <begin position="1"/>
        <end position="58"/>
    </location>
</feature>
<dbReference type="PRINTS" id="PR00039">
    <property type="entry name" value="HTHLYSR"/>
</dbReference>
<keyword evidence="4" id="KW-0804">Transcription</keyword>
<dbReference type="EMBL" id="MCGI01000001">
    <property type="protein sequence ID" value="ODM12312.1"/>
    <property type="molecule type" value="Genomic_DNA"/>
</dbReference>
<keyword evidence="2" id="KW-0805">Transcription regulation</keyword>
<evidence type="ECO:0000256" key="1">
    <source>
        <dbReference type="ARBA" id="ARBA00009437"/>
    </source>
</evidence>
<dbReference type="PROSITE" id="PS50931">
    <property type="entry name" value="HTH_LYSR"/>
    <property type="match status" value="1"/>
</dbReference>
<evidence type="ECO:0000259" key="5">
    <source>
        <dbReference type="PROSITE" id="PS50931"/>
    </source>
</evidence>
<dbReference type="CDD" id="cd05466">
    <property type="entry name" value="PBP2_LTTR_substrate"/>
    <property type="match status" value="1"/>
</dbReference>
<dbReference type="Gene3D" id="3.40.190.290">
    <property type="match status" value="1"/>
</dbReference>
<dbReference type="Proteomes" id="UP000095003">
    <property type="component" value="Unassembled WGS sequence"/>
</dbReference>
<comment type="similarity">
    <text evidence="1">Belongs to the LysR transcriptional regulatory family.</text>
</comment>
<protein>
    <submittedName>
        <fullName evidence="6">Hydrogen peroxide-inducible genes activator</fullName>
    </submittedName>
</protein>